<dbReference type="Proteomes" id="UP000249579">
    <property type="component" value="Plasmid pZKMB2"/>
</dbReference>
<reference evidence="1 2" key="1">
    <citation type="journal article" date="2018" name="Front. Microbiol.">
        <title>Description and Comparative Genomics of Macrococcus caseolyticus subsp. hominis subsp. nov., Macrococcus goetzii sp. nov., Macrococcus epidermidis sp. nov., and Macrococcus bohemicus sp. nov., Novel Macrococci From Human Clinical Material With Virulence Potential and Suspected Uptake of Foreign DNA by Natural Transformation.</title>
        <authorList>
            <person name="Maslanova I."/>
            <person name="Wertheimer Z."/>
            <person name="Sedlacek I."/>
            <person name="Svec P."/>
            <person name="Indrakova A."/>
            <person name="Kovarovic V."/>
            <person name="Schumann P."/>
            <person name="Sproer C."/>
            <person name="Kralova S."/>
            <person name="Sedo O."/>
            <person name="Kristofova L."/>
            <person name="Vrbovska V."/>
            <person name="Fuzik T."/>
            <person name="Petras P."/>
            <person name="Zdrahal Z."/>
            <person name="Ruzickova V."/>
            <person name="Doskar J."/>
            <person name="Pantucek R."/>
        </authorList>
    </citation>
    <scope>NUCLEOTIDE SEQUENCE [LARGE SCALE GENOMIC DNA]</scope>
    <source>
        <strain evidence="1 2">03/115</strain>
        <plasmid evidence="1">pZKMB2</plasmid>
    </source>
</reference>
<protein>
    <submittedName>
        <fullName evidence="1">Uncharacterized protein</fullName>
    </submittedName>
</protein>
<dbReference type="AlphaFoldDB" id="A0A327ZZZ5"/>
<proteinExistence type="predicted"/>
<name>A0A327ZZZ5_9STAP</name>
<sequence>MQLMKNHLKLKKLKKMLLDNKDYLNAVKVGQSTNDKEYLITTYLSNGNLDDLFKTYKSMTYE</sequence>
<gene>
    <name evidence="1" type="ORF">BHX94_12420</name>
</gene>
<organism evidence="1 2">
    <name type="scientific">Macrococcoides bohemicum</name>
    <dbReference type="NCBI Taxonomy" id="1903056"/>
    <lineage>
        <taxon>Bacteria</taxon>
        <taxon>Bacillati</taxon>
        <taxon>Bacillota</taxon>
        <taxon>Bacilli</taxon>
        <taxon>Bacillales</taxon>
        <taxon>Staphylococcaceae</taxon>
        <taxon>Macrococcoides</taxon>
    </lineage>
</organism>
<keyword evidence="1" id="KW-0614">Plasmid</keyword>
<evidence type="ECO:0000313" key="1">
    <source>
        <dbReference type="EMBL" id="RAK47656.1"/>
    </source>
</evidence>
<evidence type="ECO:0000313" key="2">
    <source>
        <dbReference type="Proteomes" id="UP000249579"/>
    </source>
</evidence>
<comment type="caution">
    <text evidence="1">The sequence shown here is derived from an EMBL/GenBank/DDBJ whole genome shotgun (WGS) entry which is preliminary data.</text>
</comment>
<dbReference type="EMBL" id="PZJG01000031">
    <property type="protein sequence ID" value="RAK47656.1"/>
    <property type="molecule type" value="Genomic_DNA"/>
</dbReference>
<geneLocation type="plasmid" evidence="2">
    <name>pzkmb2</name>
</geneLocation>
<accession>A0A327ZZZ5</accession>